<evidence type="ECO:0000256" key="8">
    <source>
        <dbReference type="RuleBase" id="RU367158"/>
    </source>
</evidence>
<evidence type="ECO:0000259" key="9">
    <source>
        <dbReference type="PROSITE" id="PS51387"/>
    </source>
</evidence>
<keyword evidence="8" id="KW-0812">Transmembrane</keyword>
<dbReference type="GO" id="GO:0005789">
    <property type="term" value="C:endoplasmic reticulum membrane"/>
    <property type="evidence" value="ECO:0007669"/>
    <property type="project" value="UniProtKB-SubCell"/>
</dbReference>
<dbReference type="Pfam" id="PF01565">
    <property type="entry name" value="FAD_binding_4"/>
    <property type="match status" value="1"/>
</dbReference>
<dbReference type="EC" id="1.1.3.8" evidence="8"/>
<evidence type="ECO:0000256" key="2">
    <source>
        <dbReference type="ARBA" id="ARBA00004370"/>
    </source>
</evidence>
<evidence type="ECO:0000313" key="10">
    <source>
        <dbReference type="Proteomes" id="UP000085678"/>
    </source>
</evidence>
<keyword evidence="8" id="KW-0492">Microsome</keyword>
<dbReference type="GO" id="GO:0071949">
    <property type="term" value="F:FAD binding"/>
    <property type="evidence" value="ECO:0007669"/>
    <property type="project" value="UniProtKB-UniRule"/>
</dbReference>
<comment type="pathway">
    <text evidence="8">Cofactor biosynthesis; L-ascorbate biosynthesis via UDP-alpha-D-glucuronate pathway; L-ascorbate from UDP-alpha-D-glucuronate: step 4/4.</text>
</comment>
<keyword evidence="8" id="KW-0256">Endoplasmic reticulum</keyword>
<dbReference type="Gene3D" id="3.30.70.2520">
    <property type="match status" value="1"/>
</dbReference>
<dbReference type="InterPro" id="IPR016167">
    <property type="entry name" value="FAD-bd_PCMH_sub1"/>
</dbReference>
<comment type="subcellular location">
    <subcellularLocation>
        <location evidence="2">Membrane</location>
    </subcellularLocation>
    <subcellularLocation>
        <location evidence="8">Microsome membrane</location>
        <topology evidence="8">Single-pass membrane protein</topology>
    </subcellularLocation>
    <subcellularLocation>
        <location evidence="8">Endoplasmic reticulum membrane</location>
        <topology evidence="8">Single-pass membrane protein</topology>
    </subcellularLocation>
</comment>
<comment type="catalytic activity">
    <reaction evidence="8">
        <text>L-gulono-1,4-lactone + O2 = L-ascorbate + H2O2 + H(+)</text>
        <dbReference type="Rhea" id="RHEA:32363"/>
        <dbReference type="ChEBI" id="CHEBI:15378"/>
        <dbReference type="ChEBI" id="CHEBI:15379"/>
        <dbReference type="ChEBI" id="CHEBI:16240"/>
        <dbReference type="ChEBI" id="CHEBI:17587"/>
        <dbReference type="ChEBI" id="CHEBI:38290"/>
        <dbReference type="EC" id="1.1.3.8"/>
    </reaction>
</comment>
<proteinExistence type="inferred from homology"/>
<comment type="function">
    <text evidence="8">Oxidizes L-gulono-1,4-lactone to hydrogen peroxide and L-xylo-hexulonolactone which spontaneously isomerizes to L-ascorbate.</text>
</comment>
<keyword evidence="4 8" id="KW-0285">Flavoprotein</keyword>
<dbReference type="InterPro" id="IPR030654">
    <property type="entry name" value="Sugar_lactone_oxidase"/>
</dbReference>
<comment type="similarity">
    <text evidence="3 8">Belongs to the oxygen-dependent FAD-linked oxidoreductase family.</text>
</comment>
<organism evidence="10 11">
    <name type="scientific">Lingula anatina</name>
    <name type="common">Brachiopod</name>
    <name type="synonym">Lingula unguis</name>
    <dbReference type="NCBI Taxonomy" id="7574"/>
    <lineage>
        <taxon>Eukaryota</taxon>
        <taxon>Metazoa</taxon>
        <taxon>Spiralia</taxon>
        <taxon>Lophotrochozoa</taxon>
        <taxon>Brachiopoda</taxon>
        <taxon>Linguliformea</taxon>
        <taxon>Lingulata</taxon>
        <taxon>Lingulida</taxon>
        <taxon>Linguloidea</taxon>
        <taxon>Lingulidae</taxon>
        <taxon>Lingula</taxon>
    </lineage>
</organism>
<gene>
    <name evidence="11" type="primary">LOC106161198</name>
</gene>
<dbReference type="Proteomes" id="UP000085678">
    <property type="component" value="Unplaced"/>
</dbReference>
<dbReference type="InParanoid" id="A0A1S3I5I1"/>
<dbReference type="OrthoDB" id="610608at2759"/>
<evidence type="ECO:0000256" key="7">
    <source>
        <dbReference type="ARBA" id="ARBA00023136"/>
    </source>
</evidence>
<dbReference type="PANTHER" id="PTHR43762">
    <property type="entry name" value="L-GULONOLACTONE OXIDASE"/>
    <property type="match status" value="1"/>
</dbReference>
<dbReference type="GeneID" id="106161198"/>
<dbReference type="Gene3D" id="3.30.43.10">
    <property type="entry name" value="Uridine Diphospho-n-acetylenolpyruvylglucosamine Reductase, domain 2"/>
    <property type="match status" value="1"/>
</dbReference>
<keyword evidence="5 8" id="KW-0274">FAD</keyword>
<dbReference type="GO" id="GO:0050105">
    <property type="term" value="F:L-gulonolactone oxidase activity"/>
    <property type="evidence" value="ECO:0007669"/>
    <property type="project" value="UniProtKB-EC"/>
</dbReference>
<dbReference type="InterPro" id="IPR016169">
    <property type="entry name" value="FAD-bd_PCMH_sub2"/>
</dbReference>
<dbReference type="InterPro" id="IPR036318">
    <property type="entry name" value="FAD-bd_PCMH-like_sf"/>
</dbReference>
<feature type="domain" description="FAD-binding PCMH-type" evidence="9">
    <location>
        <begin position="20"/>
        <end position="191"/>
    </location>
</feature>
<evidence type="ECO:0000256" key="3">
    <source>
        <dbReference type="ARBA" id="ARBA00005466"/>
    </source>
</evidence>
<keyword evidence="7 8" id="KW-0472">Membrane</keyword>
<sequence length="445" mass="51095">MDIQSLGRTGHLFTNWATTYSCQPELHFEPETEEQLKQILNTAQIKNKKVKVVGCGHSFSDLVCTTDYMISMKNFDRVISIDKEACKIKVQAGIEVKKLKDEILPQHGLAFSVLGSVSEVSLAGCICTGTHGTGGNYGVLSSYVLGLEIMTANGEIIECSKEKNQEVFLAACCSLGALGVIMSVTFQCEPAFHLHQSQYRDTLNNVLDNLDSHITSSDHFRFVWIPHTDHVVVYKANRISAPICRKDSWFWNYAVGCHMLQFCLLISAFFTSLLIYMNRLFSWLLFSKPKEIVDRGDRVFNLDCLFQQYVMEWAVPREKTAEVLLELKDWIETNQFPAHFPVEVRFVMADNIYLSPAYNMDSCYINILMFRPYNKYVPHETYWNAFQDIMLRAGGRPHWAKDHGVVADQFRKMYPKWTKFCEIAQKVDPHAMFRNPNLERVLGRN</sequence>
<dbReference type="InterPro" id="IPR016166">
    <property type="entry name" value="FAD-bd_PCMH"/>
</dbReference>
<dbReference type="GO" id="GO:0003885">
    <property type="term" value="F:D-arabinono-1,4-lactone oxidase activity"/>
    <property type="evidence" value="ECO:0007669"/>
    <property type="project" value="UniProtKB-UniRule"/>
</dbReference>
<reference evidence="11" key="1">
    <citation type="submission" date="2025-08" db="UniProtKB">
        <authorList>
            <consortium name="RefSeq"/>
        </authorList>
    </citation>
    <scope>IDENTIFICATION</scope>
    <source>
        <tissue evidence="11">Gonads</tissue>
    </source>
</reference>
<evidence type="ECO:0000256" key="1">
    <source>
        <dbReference type="ARBA" id="ARBA00001974"/>
    </source>
</evidence>
<dbReference type="InterPro" id="IPR010031">
    <property type="entry name" value="FAD_lactone_oxidase-like"/>
</dbReference>
<dbReference type="AlphaFoldDB" id="A0A1S3I5I1"/>
<dbReference type="NCBIfam" id="TIGR01679">
    <property type="entry name" value="bact_FAD_ox"/>
    <property type="match status" value="1"/>
</dbReference>
<keyword evidence="8" id="KW-0060">Ascorbate biosynthesis</keyword>
<protein>
    <recommendedName>
        <fullName evidence="8">L-gulonolactone oxidase</fullName>
        <shortName evidence="8">LGO</shortName>
        <ecNumber evidence="8">1.1.3.8</ecNumber>
    </recommendedName>
</protein>
<dbReference type="SUPFAM" id="SSF56176">
    <property type="entry name" value="FAD-binding/transporter-associated domain-like"/>
    <property type="match status" value="1"/>
</dbReference>
<accession>A0A1S3I5I1</accession>
<dbReference type="NCBIfam" id="TIGR01678">
    <property type="entry name" value="FAD_lactone_ox"/>
    <property type="match status" value="1"/>
</dbReference>
<name>A0A1S3I5I1_LINAN</name>
<keyword evidence="6 8" id="KW-0560">Oxidoreductase</keyword>
<comment type="cofactor">
    <cofactor evidence="1 8">
        <name>FAD</name>
        <dbReference type="ChEBI" id="CHEBI:57692"/>
    </cofactor>
</comment>
<evidence type="ECO:0000256" key="4">
    <source>
        <dbReference type="ARBA" id="ARBA00022630"/>
    </source>
</evidence>
<dbReference type="Gene3D" id="1.10.45.10">
    <property type="entry name" value="Vanillyl-alcohol Oxidase, Chain A, domain 4"/>
    <property type="match status" value="1"/>
</dbReference>
<dbReference type="Pfam" id="PF04030">
    <property type="entry name" value="ALO"/>
    <property type="match status" value="1"/>
</dbReference>
<evidence type="ECO:0000256" key="5">
    <source>
        <dbReference type="ARBA" id="ARBA00022827"/>
    </source>
</evidence>
<dbReference type="RefSeq" id="XP_013393535.1">
    <property type="nucleotide sequence ID" value="XM_013538081.1"/>
</dbReference>
<dbReference type="UniPathway" id="UPA00991">
    <property type="reaction ID" value="UER00939"/>
</dbReference>
<dbReference type="InterPro" id="IPR016171">
    <property type="entry name" value="Vanillyl_alc_oxidase_C-sub2"/>
</dbReference>
<keyword evidence="10" id="KW-1185">Reference proteome</keyword>
<dbReference type="PIRSF" id="PIRSF000136">
    <property type="entry name" value="LGO_GLO"/>
    <property type="match status" value="1"/>
</dbReference>
<feature type="transmembrane region" description="Helical" evidence="8">
    <location>
        <begin position="249"/>
        <end position="276"/>
    </location>
</feature>
<dbReference type="InterPro" id="IPR007173">
    <property type="entry name" value="ALO_C"/>
</dbReference>
<evidence type="ECO:0000313" key="11">
    <source>
        <dbReference type="RefSeq" id="XP_013393535.1"/>
    </source>
</evidence>
<dbReference type="GO" id="GO:0019853">
    <property type="term" value="P:L-ascorbic acid biosynthetic process"/>
    <property type="evidence" value="ECO:0007669"/>
    <property type="project" value="UniProtKB-KW"/>
</dbReference>
<dbReference type="KEGG" id="lak:106161198"/>
<evidence type="ECO:0000256" key="6">
    <source>
        <dbReference type="ARBA" id="ARBA00023002"/>
    </source>
</evidence>
<dbReference type="PANTHER" id="PTHR43762:SF8">
    <property type="entry name" value="L-GULONOLACTONE OXIDASE"/>
    <property type="match status" value="1"/>
</dbReference>
<dbReference type="Gene3D" id="3.30.465.10">
    <property type="match status" value="1"/>
</dbReference>
<dbReference type="STRING" id="7574.A0A1S3I5I1"/>
<dbReference type="PROSITE" id="PS51387">
    <property type="entry name" value="FAD_PCMH"/>
    <property type="match status" value="1"/>
</dbReference>
<dbReference type="InterPro" id="IPR006094">
    <property type="entry name" value="Oxid_FAD_bind_N"/>
</dbReference>
<keyword evidence="8" id="KW-1133">Transmembrane helix</keyword>